<proteinExistence type="inferred from homology"/>
<dbReference type="RefSeq" id="WP_090114519.1">
    <property type="nucleotide sequence ID" value="NZ_FNAT01000009.1"/>
</dbReference>
<dbReference type="OrthoDB" id="9770388at2"/>
<dbReference type="CDD" id="cd02253">
    <property type="entry name" value="DmpA"/>
    <property type="match status" value="1"/>
</dbReference>
<dbReference type="GO" id="GO:0004177">
    <property type="term" value="F:aminopeptidase activity"/>
    <property type="evidence" value="ECO:0007669"/>
    <property type="project" value="UniProtKB-KW"/>
</dbReference>
<gene>
    <name evidence="2" type="ORF">SAMN04488567_3745</name>
</gene>
<comment type="similarity">
    <text evidence="1">Belongs to the peptidase S58 family.</text>
</comment>
<name>A0A1G7JJ67_9RHOB</name>
<dbReference type="EMBL" id="FNAT01000009">
    <property type="protein sequence ID" value="SDF24936.1"/>
    <property type="molecule type" value="Genomic_DNA"/>
</dbReference>
<dbReference type="SUPFAM" id="SSF56266">
    <property type="entry name" value="DmpA/ArgJ-like"/>
    <property type="match status" value="1"/>
</dbReference>
<dbReference type="InterPro" id="IPR005321">
    <property type="entry name" value="Peptidase_S58_DmpA"/>
</dbReference>
<dbReference type="PANTHER" id="PTHR36512:SF3">
    <property type="entry name" value="BLR5678 PROTEIN"/>
    <property type="match status" value="1"/>
</dbReference>
<evidence type="ECO:0000313" key="3">
    <source>
        <dbReference type="Proteomes" id="UP000198922"/>
    </source>
</evidence>
<dbReference type="PANTHER" id="PTHR36512">
    <property type="entry name" value="D-AMINOPEPTIDASE"/>
    <property type="match status" value="1"/>
</dbReference>
<reference evidence="3" key="1">
    <citation type="submission" date="2016-10" db="EMBL/GenBank/DDBJ databases">
        <authorList>
            <person name="Varghese N."/>
            <person name="Submissions S."/>
        </authorList>
    </citation>
    <scope>NUCLEOTIDE SEQUENCE [LARGE SCALE GENOMIC DNA]</scope>
    <source>
        <strain evidence="3">DSM 21424</strain>
    </source>
</reference>
<keyword evidence="2" id="KW-0378">Hydrolase</keyword>
<keyword evidence="2" id="KW-0645">Protease</keyword>
<dbReference type="Gene3D" id="3.60.70.12">
    <property type="entry name" value="L-amino peptidase D-ALA esterase/amidase"/>
    <property type="match status" value="1"/>
</dbReference>
<protein>
    <submittedName>
        <fullName evidence="2">D-aminopeptidase</fullName>
    </submittedName>
</protein>
<keyword evidence="3" id="KW-1185">Reference proteome</keyword>
<accession>A0A1G7JJ67</accession>
<dbReference type="Proteomes" id="UP000198922">
    <property type="component" value="Unassembled WGS sequence"/>
</dbReference>
<organism evidence="2 3">
    <name type="scientific">Limimaricola pyoseonensis</name>
    <dbReference type="NCBI Taxonomy" id="521013"/>
    <lineage>
        <taxon>Bacteria</taxon>
        <taxon>Pseudomonadati</taxon>
        <taxon>Pseudomonadota</taxon>
        <taxon>Alphaproteobacteria</taxon>
        <taxon>Rhodobacterales</taxon>
        <taxon>Paracoccaceae</taxon>
        <taxon>Limimaricola</taxon>
    </lineage>
</organism>
<dbReference type="AlphaFoldDB" id="A0A1G7JJ67"/>
<evidence type="ECO:0000313" key="2">
    <source>
        <dbReference type="EMBL" id="SDF24936.1"/>
    </source>
</evidence>
<evidence type="ECO:0000256" key="1">
    <source>
        <dbReference type="ARBA" id="ARBA00007068"/>
    </source>
</evidence>
<keyword evidence="2" id="KW-0031">Aminopeptidase</keyword>
<dbReference type="InterPro" id="IPR016117">
    <property type="entry name" value="ArgJ-like_dom_sf"/>
</dbReference>
<dbReference type="Pfam" id="PF03576">
    <property type="entry name" value="Peptidase_S58"/>
    <property type="match status" value="1"/>
</dbReference>
<sequence>MTARPVVELFPDAAWGRSGASNSITDVAGVSVGHCTLREGGINTGVTAVRPHGGNAFLRKSVAAAHVINGFGKSVGLPQIRELGQLETPILLTNTLSVPACSEALIRQAILENPEIGRSLSTVNAVVGECNDGPLNDIQRLAVRPEHACAALAAAAPGPVAQGSVGAGTGMTCFGFKGGIGTSSRILDLGGRSYTIGGLVVSNFGKPGALMLPGARRPALPPSEGAVERGSIMIVLATDLPLDARQLERVCVRAGAGLARLGSFYGNGSGDFVIGFSTQNAVAHDDTEVLREITRFNESLIDPAFEATAEIVQEAVLNSMLMAEAFMGFRGTRRPSLRDALDGSALR</sequence>